<feature type="domain" description="Glutamyl/glutaminyl-tRNA synthetase class Ib catalytic" evidence="8">
    <location>
        <begin position="5"/>
        <end position="323"/>
    </location>
</feature>
<comment type="similarity">
    <text evidence="1 7">Belongs to the class-I aminoacyl-tRNA synthetase family. Glutamate--tRNA ligase type 1 subfamily.</text>
</comment>
<evidence type="ECO:0000256" key="5">
    <source>
        <dbReference type="ARBA" id="ARBA00022917"/>
    </source>
</evidence>
<dbReference type="InterPro" id="IPR014729">
    <property type="entry name" value="Rossmann-like_a/b/a_fold"/>
</dbReference>
<dbReference type="PANTHER" id="PTHR43311:SF2">
    <property type="entry name" value="GLUTAMATE--TRNA LIGASE, MITOCHONDRIAL-RELATED"/>
    <property type="match status" value="1"/>
</dbReference>
<dbReference type="Pfam" id="PF00749">
    <property type="entry name" value="tRNA-synt_1c"/>
    <property type="match status" value="1"/>
</dbReference>
<dbReference type="Proteomes" id="UP001597180">
    <property type="component" value="Unassembled WGS sequence"/>
</dbReference>
<keyword evidence="3 7" id="KW-0547">Nucleotide-binding</keyword>
<dbReference type="InterPro" id="IPR020751">
    <property type="entry name" value="aa-tRNA-synth_I_codon-bd_sub2"/>
</dbReference>
<evidence type="ECO:0000259" key="8">
    <source>
        <dbReference type="Pfam" id="PF00749"/>
    </source>
</evidence>
<keyword evidence="11" id="KW-1185">Reference proteome</keyword>
<comment type="caution">
    <text evidence="10">The sequence shown here is derived from an EMBL/GenBank/DDBJ whole genome shotgun (WGS) entry which is preliminary data.</text>
</comment>
<dbReference type="InterPro" id="IPR004527">
    <property type="entry name" value="Glu-tRNA-ligase_bac/mito"/>
</dbReference>
<keyword evidence="2 7" id="KW-0436">Ligase</keyword>
<dbReference type="InterPro" id="IPR033910">
    <property type="entry name" value="GluRS_core"/>
</dbReference>
<evidence type="ECO:0000256" key="2">
    <source>
        <dbReference type="ARBA" id="ARBA00022598"/>
    </source>
</evidence>
<gene>
    <name evidence="7 10" type="primary">gltX</name>
    <name evidence="10" type="ORF">ACFQ4B_27925</name>
</gene>
<dbReference type="PRINTS" id="PR00987">
    <property type="entry name" value="TRNASYNTHGLU"/>
</dbReference>
<feature type="binding site" evidence="7">
    <location>
        <position position="137"/>
    </location>
    <ligand>
        <name>Zn(2+)</name>
        <dbReference type="ChEBI" id="CHEBI:29105"/>
    </ligand>
</feature>
<dbReference type="InterPro" id="IPR045462">
    <property type="entry name" value="aa-tRNA-synth_I_cd-bd"/>
</dbReference>
<keyword evidence="6 7" id="KW-0030">Aminoacyl-tRNA synthetase</keyword>
<dbReference type="GO" id="GO:0004818">
    <property type="term" value="F:glutamate-tRNA ligase activity"/>
    <property type="evidence" value="ECO:0007669"/>
    <property type="project" value="UniProtKB-EC"/>
</dbReference>
<dbReference type="PANTHER" id="PTHR43311">
    <property type="entry name" value="GLUTAMATE--TRNA LIGASE"/>
    <property type="match status" value="1"/>
</dbReference>
<dbReference type="InterPro" id="IPR000924">
    <property type="entry name" value="Glu/Gln-tRNA-synth"/>
</dbReference>
<dbReference type="InterPro" id="IPR049940">
    <property type="entry name" value="GluQ/Sye"/>
</dbReference>
<dbReference type="SUPFAM" id="SSF52374">
    <property type="entry name" value="Nucleotidylyl transferase"/>
    <property type="match status" value="1"/>
</dbReference>
<dbReference type="EMBL" id="JBHTLU010000040">
    <property type="protein sequence ID" value="MFD1223954.1"/>
    <property type="molecule type" value="Genomic_DNA"/>
</dbReference>
<name>A0ABW3UWR8_9BACL</name>
<feature type="short sequence motif" description="'HIGH' region" evidence="7">
    <location>
        <begin position="11"/>
        <end position="21"/>
    </location>
</feature>
<comment type="subcellular location">
    <subcellularLocation>
        <location evidence="7">Cytoplasm</location>
    </subcellularLocation>
</comment>
<feature type="binding site" evidence="7">
    <location>
        <position position="255"/>
    </location>
    <ligand>
        <name>ATP</name>
        <dbReference type="ChEBI" id="CHEBI:30616"/>
    </ligand>
</feature>
<dbReference type="NCBIfam" id="TIGR00464">
    <property type="entry name" value="gltX_bact"/>
    <property type="match status" value="1"/>
</dbReference>
<feature type="binding site" evidence="7">
    <location>
        <position position="110"/>
    </location>
    <ligand>
        <name>Zn(2+)</name>
        <dbReference type="ChEBI" id="CHEBI:29105"/>
    </ligand>
</feature>
<dbReference type="RefSeq" id="WP_345593569.1">
    <property type="nucleotide sequence ID" value="NZ_BAABJG010000046.1"/>
</dbReference>
<comment type="catalytic activity">
    <reaction evidence="7">
        <text>tRNA(Glu) + L-glutamate + ATP = L-glutamyl-tRNA(Glu) + AMP + diphosphate</text>
        <dbReference type="Rhea" id="RHEA:23540"/>
        <dbReference type="Rhea" id="RHEA-COMP:9663"/>
        <dbReference type="Rhea" id="RHEA-COMP:9680"/>
        <dbReference type="ChEBI" id="CHEBI:29985"/>
        <dbReference type="ChEBI" id="CHEBI:30616"/>
        <dbReference type="ChEBI" id="CHEBI:33019"/>
        <dbReference type="ChEBI" id="CHEBI:78442"/>
        <dbReference type="ChEBI" id="CHEBI:78520"/>
        <dbReference type="ChEBI" id="CHEBI:456215"/>
        <dbReference type="EC" id="6.1.1.17"/>
    </reaction>
</comment>
<accession>A0ABW3UWR8</accession>
<dbReference type="Gene3D" id="1.10.10.350">
    <property type="match status" value="1"/>
</dbReference>
<evidence type="ECO:0000256" key="6">
    <source>
        <dbReference type="ARBA" id="ARBA00023146"/>
    </source>
</evidence>
<evidence type="ECO:0000313" key="10">
    <source>
        <dbReference type="EMBL" id="MFD1223954.1"/>
    </source>
</evidence>
<dbReference type="Pfam" id="PF19269">
    <property type="entry name" value="Anticodon_2"/>
    <property type="match status" value="1"/>
</dbReference>
<dbReference type="CDD" id="cd00808">
    <property type="entry name" value="GluRS_core"/>
    <property type="match status" value="1"/>
</dbReference>
<keyword evidence="7" id="KW-0479">Metal-binding</keyword>
<reference evidence="11" key="1">
    <citation type="journal article" date="2019" name="Int. J. Syst. Evol. Microbiol.">
        <title>The Global Catalogue of Microorganisms (GCM) 10K type strain sequencing project: providing services to taxonomists for standard genome sequencing and annotation.</title>
        <authorList>
            <consortium name="The Broad Institute Genomics Platform"/>
            <consortium name="The Broad Institute Genome Sequencing Center for Infectious Disease"/>
            <person name="Wu L."/>
            <person name="Ma J."/>
        </authorList>
    </citation>
    <scope>NUCLEOTIDE SEQUENCE [LARGE SCALE GENOMIC DNA]</scope>
    <source>
        <strain evidence="11">CCUG 53270</strain>
    </source>
</reference>
<feature type="domain" description="Aminoacyl-tRNA synthetase class I anticodon-binding" evidence="9">
    <location>
        <begin position="337"/>
        <end position="484"/>
    </location>
</feature>
<comment type="function">
    <text evidence="7">Catalyzes the attachment of glutamate to tRNA(Glu) in a two-step reaction: glutamate is first activated by ATP to form Glu-AMP and then transferred to the acceptor end of tRNA(Glu).</text>
</comment>
<evidence type="ECO:0000259" key="9">
    <source>
        <dbReference type="Pfam" id="PF19269"/>
    </source>
</evidence>
<dbReference type="InterPro" id="IPR020058">
    <property type="entry name" value="Glu/Gln-tRNA-synth_Ib_cat-dom"/>
</dbReference>
<evidence type="ECO:0000256" key="1">
    <source>
        <dbReference type="ARBA" id="ARBA00007894"/>
    </source>
</evidence>
<dbReference type="PROSITE" id="PS00178">
    <property type="entry name" value="AA_TRNA_LIGASE_I"/>
    <property type="match status" value="1"/>
</dbReference>
<evidence type="ECO:0000313" key="11">
    <source>
        <dbReference type="Proteomes" id="UP001597180"/>
    </source>
</evidence>
<dbReference type="EC" id="6.1.1.17" evidence="7"/>
<evidence type="ECO:0000256" key="7">
    <source>
        <dbReference type="HAMAP-Rule" id="MF_00022"/>
    </source>
</evidence>
<protein>
    <recommendedName>
        <fullName evidence="7">Glutamate--tRNA ligase</fullName>
        <ecNumber evidence="7">6.1.1.17</ecNumber>
    </recommendedName>
    <alternativeName>
        <fullName evidence="7">Glutamyl-tRNA synthetase</fullName>
        <shortName evidence="7">GluRS</shortName>
    </alternativeName>
</protein>
<keyword evidence="7" id="KW-0963">Cytoplasm</keyword>
<comment type="subunit">
    <text evidence="7">Monomer.</text>
</comment>
<evidence type="ECO:0000256" key="3">
    <source>
        <dbReference type="ARBA" id="ARBA00022741"/>
    </source>
</evidence>
<dbReference type="InterPro" id="IPR001412">
    <property type="entry name" value="aa-tRNA-synth_I_CS"/>
</dbReference>
<keyword evidence="4 7" id="KW-0067">ATP-binding</keyword>
<feature type="binding site" evidence="7">
    <location>
        <position position="135"/>
    </location>
    <ligand>
        <name>Zn(2+)</name>
        <dbReference type="ChEBI" id="CHEBI:29105"/>
    </ligand>
</feature>
<feature type="short sequence motif" description="'KMSKS' region" evidence="7">
    <location>
        <begin position="252"/>
        <end position="256"/>
    </location>
</feature>
<organism evidence="10 11">
    <name type="scientific">Paenibacillus vulneris</name>
    <dbReference type="NCBI Taxonomy" id="1133364"/>
    <lineage>
        <taxon>Bacteria</taxon>
        <taxon>Bacillati</taxon>
        <taxon>Bacillota</taxon>
        <taxon>Bacilli</taxon>
        <taxon>Bacillales</taxon>
        <taxon>Paenibacillaceae</taxon>
        <taxon>Paenibacillus</taxon>
    </lineage>
</organism>
<evidence type="ECO:0000256" key="4">
    <source>
        <dbReference type="ARBA" id="ARBA00022840"/>
    </source>
</evidence>
<dbReference type="InterPro" id="IPR008925">
    <property type="entry name" value="aa_tRNA-synth_I_cd-bd_sf"/>
</dbReference>
<sequence length="485" mass="55769">MSEQFRVRYAPSPTGHLHIGGARTALFNYLIARKKNGQFIIRFEDTDQTRHLESGIDSQLNGLKWLGLDWDESVDVGGPYGPYRQTERLDLYRPFVEKMLQNGHAYHCYCSEEDLEQERAEQEARGEMPRYSGKCRHLTPEQVEQFKAEGRKPSIRFRVPEDKIIAFEDLIRDHVEFESNGIGDFIIVRPDGIPTYNFAVILDDHLMNITLVIRGEEHLSNTPRQIMMYEALGLPVPDFAHLALILNQDRKKMSKRDESIIQFIEQYKELGYLPEAVLNFITLLGWSPKGEEEIFTKEELIAQFDLDRLSKSPAVFDMDKLNWMNNHYLKKAEPSRVVELALPHLQKAGRVPQELTAEQQEWVSRLIGLNQDRMQYAAEIVKLSDLFFQEDVTVEDEEAKAVLAEEYVPVVLGSFLKQVEEAESFAVENIPGLLKAVQKETGYKGKQLFMTIRVALTGQVHGPDLNMSLYLLGKDKVIARLKKLL</sequence>
<dbReference type="Gene3D" id="3.40.50.620">
    <property type="entry name" value="HUPs"/>
    <property type="match status" value="1"/>
</dbReference>
<feature type="binding site" evidence="7">
    <location>
        <position position="108"/>
    </location>
    <ligand>
        <name>Zn(2+)</name>
        <dbReference type="ChEBI" id="CHEBI:29105"/>
    </ligand>
</feature>
<proteinExistence type="inferred from homology"/>
<comment type="cofactor">
    <cofactor evidence="7">
        <name>Zn(2+)</name>
        <dbReference type="ChEBI" id="CHEBI:29105"/>
    </cofactor>
    <text evidence="7">Binds 1 zinc ion per subunit.</text>
</comment>
<keyword evidence="5 7" id="KW-0648">Protein biosynthesis</keyword>
<dbReference type="HAMAP" id="MF_00022">
    <property type="entry name" value="Glu_tRNA_synth_type1"/>
    <property type="match status" value="1"/>
</dbReference>
<keyword evidence="7" id="KW-0862">Zinc</keyword>
<dbReference type="SUPFAM" id="SSF48163">
    <property type="entry name" value="An anticodon-binding domain of class I aminoacyl-tRNA synthetases"/>
    <property type="match status" value="1"/>
</dbReference>